<dbReference type="EMBL" id="CM010722">
    <property type="protein sequence ID" value="RZC73757.1"/>
    <property type="molecule type" value="Genomic_DNA"/>
</dbReference>
<keyword evidence="2" id="KW-1185">Reference proteome</keyword>
<dbReference type="AlphaFoldDB" id="A0A4Y7KLN3"/>
<evidence type="ECO:0000313" key="2">
    <source>
        <dbReference type="Proteomes" id="UP000316621"/>
    </source>
</evidence>
<protein>
    <submittedName>
        <fullName evidence="1">Uncharacterized protein</fullName>
    </submittedName>
</protein>
<proteinExistence type="predicted"/>
<accession>A0A4Y7KLN3</accession>
<name>A0A4Y7KLN3_PAPSO</name>
<dbReference type="Proteomes" id="UP000316621">
    <property type="component" value="Chromosome 8"/>
</dbReference>
<organism evidence="1 2">
    <name type="scientific">Papaver somniferum</name>
    <name type="common">Opium poppy</name>
    <dbReference type="NCBI Taxonomy" id="3469"/>
    <lineage>
        <taxon>Eukaryota</taxon>
        <taxon>Viridiplantae</taxon>
        <taxon>Streptophyta</taxon>
        <taxon>Embryophyta</taxon>
        <taxon>Tracheophyta</taxon>
        <taxon>Spermatophyta</taxon>
        <taxon>Magnoliopsida</taxon>
        <taxon>Ranunculales</taxon>
        <taxon>Papaveraceae</taxon>
        <taxon>Papaveroideae</taxon>
        <taxon>Papaver</taxon>
    </lineage>
</organism>
<dbReference type="Gramene" id="RZC73757">
    <property type="protein sequence ID" value="RZC73757"/>
    <property type="gene ID" value="C5167_049235"/>
</dbReference>
<sequence>MKKITTGEIALLPLILRPKKELWMLNMVYKSYGEGDEEMVKKTLQIHPWQVDTYFDVALLTSSDAFYHLLRTVGNYFVLFCTDLAFLGAPQKNWRDFFIPNL</sequence>
<reference evidence="1 2" key="1">
    <citation type="journal article" date="2018" name="Science">
        <title>The opium poppy genome and morphinan production.</title>
        <authorList>
            <person name="Guo L."/>
            <person name="Winzer T."/>
            <person name="Yang X."/>
            <person name="Li Y."/>
            <person name="Ning Z."/>
            <person name="He Z."/>
            <person name="Teodor R."/>
            <person name="Lu Y."/>
            <person name="Bowser T.A."/>
            <person name="Graham I.A."/>
            <person name="Ye K."/>
        </authorList>
    </citation>
    <scope>NUCLEOTIDE SEQUENCE [LARGE SCALE GENOMIC DNA]</scope>
    <source>
        <strain evidence="2">cv. HN1</strain>
        <tissue evidence="1">Leaves</tissue>
    </source>
</reference>
<evidence type="ECO:0000313" key="1">
    <source>
        <dbReference type="EMBL" id="RZC73757.1"/>
    </source>
</evidence>
<gene>
    <name evidence="1" type="ORF">C5167_049235</name>
</gene>